<keyword evidence="3" id="KW-0378">Hydrolase</keyword>
<keyword evidence="2 4" id="KW-0479">Metal-binding</keyword>
<feature type="binding site" evidence="4">
    <location>
        <position position="204"/>
    </location>
    <ligand>
        <name>a divalent metal cation</name>
        <dbReference type="ChEBI" id="CHEBI:60240"/>
        <label>1</label>
    </ligand>
</feature>
<dbReference type="RefSeq" id="WP_189404026.1">
    <property type="nucleotide sequence ID" value="NZ_BMXP01000002.1"/>
</dbReference>
<dbReference type="PANTHER" id="PTHR46124">
    <property type="entry name" value="D-AMINOACYL-TRNA DEACYLASE"/>
    <property type="match status" value="1"/>
</dbReference>
<dbReference type="GO" id="GO:0046872">
    <property type="term" value="F:metal ion binding"/>
    <property type="evidence" value="ECO:0007669"/>
    <property type="project" value="UniProtKB-KW"/>
</dbReference>
<dbReference type="InterPro" id="IPR001130">
    <property type="entry name" value="TatD-like"/>
</dbReference>
<dbReference type="PIRSF" id="PIRSF005902">
    <property type="entry name" value="DNase_TatD"/>
    <property type="match status" value="1"/>
</dbReference>
<dbReference type="GO" id="GO:0005829">
    <property type="term" value="C:cytosol"/>
    <property type="evidence" value="ECO:0007669"/>
    <property type="project" value="TreeGrafter"/>
</dbReference>
<dbReference type="CDD" id="cd01310">
    <property type="entry name" value="TatD_DNAse"/>
    <property type="match status" value="1"/>
</dbReference>
<dbReference type="EMBL" id="BMXP01000002">
    <property type="protein sequence ID" value="GGW79261.1"/>
    <property type="molecule type" value="Genomic_DNA"/>
</dbReference>
<keyword evidence="6" id="KW-1185">Reference proteome</keyword>
<name>A0A918JHQ4_9ALTE</name>
<evidence type="ECO:0000256" key="1">
    <source>
        <dbReference type="ARBA" id="ARBA00009275"/>
    </source>
</evidence>
<dbReference type="InterPro" id="IPR018228">
    <property type="entry name" value="DNase_TatD-rel_CS"/>
</dbReference>
<dbReference type="FunFam" id="3.20.20.140:FF:000005">
    <property type="entry name" value="TatD family hydrolase"/>
    <property type="match status" value="1"/>
</dbReference>
<comment type="similarity">
    <text evidence="1">Belongs to the metallo-dependent hydrolases superfamily. TatD-type hydrolase family.</text>
</comment>
<feature type="binding site" evidence="4">
    <location>
        <position position="128"/>
    </location>
    <ligand>
        <name>a divalent metal cation</name>
        <dbReference type="ChEBI" id="CHEBI:60240"/>
        <label>2</label>
    </ligand>
</feature>
<dbReference type="SUPFAM" id="SSF51556">
    <property type="entry name" value="Metallo-dependent hydrolases"/>
    <property type="match status" value="1"/>
</dbReference>
<dbReference type="Pfam" id="PF01026">
    <property type="entry name" value="TatD_DNase"/>
    <property type="match status" value="1"/>
</dbReference>
<sequence>MKWFDAGVNLTDDRLDAEAVITDALAASVQRLCVITTHPDEWQRARELHAQFPQQICYTLGVHPHHAKDVTEADFTRLRDMISLPGVVALGECGLDFNRNFSPQDTQIAVFKRQLSIAAETGKPVYLHERDAFDTQCACLKPVVSSLSGGIAHCFTQGQRQLDAYLEMGLYIGITGWVCDPKRGDALRQCIPSLPLDKLILETDAPYLFPKSLRPRQRNNTPSCLPHIGEQVASLYDISPAQISASSYANTCRLFGMD</sequence>
<reference evidence="5" key="2">
    <citation type="submission" date="2020-09" db="EMBL/GenBank/DDBJ databases">
        <authorList>
            <person name="Sun Q."/>
            <person name="Kim S."/>
        </authorList>
    </citation>
    <scope>NUCLEOTIDE SEQUENCE</scope>
    <source>
        <strain evidence="5">KCTC 22164</strain>
    </source>
</reference>
<organism evidence="5 6">
    <name type="scientific">Alteromonas halophila</name>
    <dbReference type="NCBI Taxonomy" id="516698"/>
    <lineage>
        <taxon>Bacteria</taxon>
        <taxon>Pseudomonadati</taxon>
        <taxon>Pseudomonadota</taxon>
        <taxon>Gammaproteobacteria</taxon>
        <taxon>Alteromonadales</taxon>
        <taxon>Alteromonadaceae</taxon>
        <taxon>Alteromonas/Salinimonas group</taxon>
        <taxon>Alteromonas</taxon>
    </lineage>
</organism>
<proteinExistence type="inferred from homology"/>
<protein>
    <submittedName>
        <fullName evidence="5">DNase TatD</fullName>
    </submittedName>
</protein>
<dbReference type="Gene3D" id="3.20.20.140">
    <property type="entry name" value="Metal-dependent hydrolases"/>
    <property type="match status" value="1"/>
</dbReference>
<dbReference type="PANTHER" id="PTHR46124:SF3">
    <property type="entry name" value="HYDROLASE"/>
    <property type="match status" value="1"/>
</dbReference>
<comment type="caution">
    <text evidence="5">The sequence shown here is derived from an EMBL/GenBank/DDBJ whole genome shotgun (WGS) entry which is preliminary data.</text>
</comment>
<accession>A0A918JHQ4</accession>
<dbReference type="Proteomes" id="UP000631300">
    <property type="component" value="Unassembled WGS sequence"/>
</dbReference>
<evidence type="ECO:0000256" key="2">
    <source>
        <dbReference type="ARBA" id="ARBA00022723"/>
    </source>
</evidence>
<evidence type="ECO:0000256" key="4">
    <source>
        <dbReference type="PIRSR" id="PIRSR005902-1"/>
    </source>
</evidence>
<dbReference type="InterPro" id="IPR032466">
    <property type="entry name" value="Metal_Hydrolase"/>
</dbReference>
<dbReference type="GO" id="GO:0016788">
    <property type="term" value="F:hydrolase activity, acting on ester bonds"/>
    <property type="evidence" value="ECO:0007669"/>
    <property type="project" value="InterPro"/>
</dbReference>
<evidence type="ECO:0000313" key="6">
    <source>
        <dbReference type="Proteomes" id="UP000631300"/>
    </source>
</evidence>
<feature type="binding site" evidence="4">
    <location>
        <position position="153"/>
    </location>
    <ligand>
        <name>a divalent metal cation</name>
        <dbReference type="ChEBI" id="CHEBI:60240"/>
        <label>2</label>
    </ligand>
</feature>
<reference evidence="5" key="1">
    <citation type="journal article" date="2014" name="Int. J. Syst. Evol. Microbiol.">
        <title>Complete genome sequence of Corynebacterium casei LMG S-19264T (=DSM 44701T), isolated from a smear-ripened cheese.</title>
        <authorList>
            <consortium name="US DOE Joint Genome Institute (JGI-PGF)"/>
            <person name="Walter F."/>
            <person name="Albersmeier A."/>
            <person name="Kalinowski J."/>
            <person name="Ruckert C."/>
        </authorList>
    </citation>
    <scope>NUCLEOTIDE SEQUENCE</scope>
    <source>
        <strain evidence="5">KCTC 22164</strain>
    </source>
</reference>
<dbReference type="AlphaFoldDB" id="A0A918JHQ4"/>
<feature type="binding site" evidence="4">
    <location>
        <position position="92"/>
    </location>
    <ligand>
        <name>a divalent metal cation</name>
        <dbReference type="ChEBI" id="CHEBI:60240"/>
        <label>1</label>
    </ligand>
</feature>
<dbReference type="PROSITE" id="PS01090">
    <property type="entry name" value="TATD_2"/>
    <property type="match status" value="1"/>
</dbReference>
<gene>
    <name evidence="5" type="ORF">GCM10007391_09990</name>
</gene>
<evidence type="ECO:0000313" key="5">
    <source>
        <dbReference type="EMBL" id="GGW79261.1"/>
    </source>
</evidence>
<evidence type="ECO:0000256" key="3">
    <source>
        <dbReference type="ARBA" id="ARBA00022801"/>
    </source>
</evidence>